<dbReference type="Proteomes" id="UP000008021">
    <property type="component" value="Chromosome 9"/>
</dbReference>
<reference evidence="2" key="2">
    <citation type="submission" date="2018-05" db="EMBL/GenBank/DDBJ databases">
        <title>OmerRS3 (Oryza meridionalis Reference Sequence Version 3).</title>
        <authorList>
            <person name="Zhang J."/>
            <person name="Kudrna D."/>
            <person name="Lee S."/>
            <person name="Talag J."/>
            <person name="Welchert J."/>
            <person name="Wing R.A."/>
        </authorList>
    </citation>
    <scope>NUCLEOTIDE SEQUENCE [LARGE SCALE GENOMIC DNA]</scope>
    <source>
        <strain evidence="2">cv. OR44</strain>
    </source>
</reference>
<feature type="compositionally biased region" description="Basic residues" evidence="1">
    <location>
        <begin position="63"/>
        <end position="77"/>
    </location>
</feature>
<evidence type="ECO:0000313" key="2">
    <source>
        <dbReference type="EnsemblPlants" id="OMERI09G14530.4"/>
    </source>
</evidence>
<reference evidence="2" key="1">
    <citation type="submission" date="2015-04" db="UniProtKB">
        <authorList>
            <consortium name="EnsemblPlants"/>
        </authorList>
    </citation>
    <scope>IDENTIFICATION</scope>
</reference>
<dbReference type="Gramene" id="OMERI09G14530.4">
    <property type="protein sequence ID" value="OMERI09G14530.4"/>
    <property type="gene ID" value="OMERI09G14530"/>
</dbReference>
<organism evidence="2">
    <name type="scientific">Oryza meridionalis</name>
    <dbReference type="NCBI Taxonomy" id="40149"/>
    <lineage>
        <taxon>Eukaryota</taxon>
        <taxon>Viridiplantae</taxon>
        <taxon>Streptophyta</taxon>
        <taxon>Embryophyta</taxon>
        <taxon>Tracheophyta</taxon>
        <taxon>Spermatophyta</taxon>
        <taxon>Magnoliopsida</taxon>
        <taxon>Liliopsida</taxon>
        <taxon>Poales</taxon>
        <taxon>Poaceae</taxon>
        <taxon>BOP clade</taxon>
        <taxon>Oryzoideae</taxon>
        <taxon>Oryzeae</taxon>
        <taxon>Oryzinae</taxon>
        <taxon>Oryza</taxon>
    </lineage>
</organism>
<protein>
    <submittedName>
        <fullName evidence="2">Uncharacterized protein</fullName>
    </submittedName>
</protein>
<accession>A0A0E0EUT9</accession>
<proteinExistence type="predicted"/>
<evidence type="ECO:0000313" key="3">
    <source>
        <dbReference type="Proteomes" id="UP000008021"/>
    </source>
</evidence>
<name>A0A0E0EUT9_9ORYZ</name>
<keyword evidence="3" id="KW-1185">Reference proteome</keyword>
<evidence type="ECO:0000256" key="1">
    <source>
        <dbReference type="SAM" id="MobiDB-lite"/>
    </source>
</evidence>
<dbReference type="EnsemblPlants" id="OMERI09G14530.4">
    <property type="protein sequence ID" value="OMERI09G14530.4"/>
    <property type="gene ID" value="OMERI09G14530"/>
</dbReference>
<sequence length="115" mass="13505">MTALRLRNVGWGRGTARSSRGLPGVRWAARLGLASQSPRPRLPSLRLRLRLRLPSATASRPPVLRRNKPLRKMSHHHRHHLRRFMTLTVFHISRGRLPIDFYVQSRSYYFRYGDI</sequence>
<dbReference type="AlphaFoldDB" id="A0A0E0EUT9"/>
<feature type="region of interest" description="Disordered" evidence="1">
    <location>
        <begin position="58"/>
        <end position="77"/>
    </location>
</feature>